<protein>
    <recommendedName>
        <fullName evidence="1">CHRD domain-containing protein</fullName>
    </recommendedName>
</protein>
<evidence type="ECO:0000313" key="2">
    <source>
        <dbReference type="EMBL" id="OQP63018.1"/>
    </source>
</evidence>
<gene>
    <name evidence="2" type="ORF">A4R26_17735</name>
</gene>
<dbReference type="Pfam" id="PF07452">
    <property type="entry name" value="CHRD"/>
    <property type="match status" value="2"/>
</dbReference>
<reference evidence="3" key="1">
    <citation type="submission" date="2016-04" db="EMBL/GenBank/DDBJ databases">
        <authorList>
            <person name="Chen L."/>
            <person name="Zhuang W."/>
            <person name="Wang G."/>
        </authorList>
    </citation>
    <scope>NUCLEOTIDE SEQUENCE [LARGE SCALE GENOMIC DNA]</scope>
    <source>
        <strain evidence="3">208</strain>
    </source>
</reference>
<proteinExistence type="predicted"/>
<keyword evidence="3" id="KW-1185">Reference proteome</keyword>
<dbReference type="SMART" id="SM00754">
    <property type="entry name" value="CHRD"/>
    <property type="match status" value="2"/>
</dbReference>
<dbReference type="OrthoDB" id="571052at2"/>
<evidence type="ECO:0000313" key="3">
    <source>
        <dbReference type="Proteomes" id="UP000192276"/>
    </source>
</evidence>
<feature type="domain" description="CHRD" evidence="1">
    <location>
        <begin position="156"/>
        <end position="272"/>
    </location>
</feature>
<comment type="caution">
    <text evidence="2">The sequence shown here is derived from an EMBL/GenBank/DDBJ whole genome shotgun (WGS) entry which is preliminary data.</text>
</comment>
<name>A0A1V9FXL3_9BACT</name>
<evidence type="ECO:0000259" key="1">
    <source>
        <dbReference type="SMART" id="SM00754"/>
    </source>
</evidence>
<dbReference type="PROSITE" id="PS51257">
    <property type="entry name" value="PROKAR_LIPOPROTEIN"/>
    <property type="match status" value="1"/>
</dbReference>
<dbReference type="EMBL" id="LWBP01000112">
    <property type="protein sequence ID" value="OQP63018.1"/>
    <property type="molecule type" value="Genomic_DNA"/>
</dbReference>
<accession>A0A1V9FXL3</accession>
<dbReference type="AlphaFoldDB" id="A0A1V9FXL3"/>
<feature type="domain" description="CHRD" evidence="1">
    <location>
        <begin position="42"/>
        <end position="152"/>
    </location>
</feature>
<dbReference type="RefSeq" id="WP_081163900.1">
    <property type="nucleotide sequence ID" value="NZ_LWBP01000112.1"/>
</dbReference>
<sequence>MKRLLPAQVAGMLLLAAVFQSCEHDKDDGPSTVKKWNVDIKAIYEVPAPAGRNEEGEATIELLADNSLKFDLHIHNLSASDNLTNAHIHNGNAGTSGGILIPFNPTFNGARSSGRVTGLRQGQIDSLLGYPVYVNVHSKEAPAGLVRGQLDKKIVYAQDIILLGTNEVPPVTTTATGKAILRLTGDKVLYSVVTVSDLESNDTLTAAHIHPGATGTNGSPLIFLCNNLSDFGVVKVSAPLTDANYNQLLNDPMYVNAHSRRHGPGLVRGQIR</sequence>
<organism evidence="2 3">
    <name type="scientific">Niastella populi</name>
    <dbReference type="NCBI Taxonomy" id="550983"/>
    <lineage>
        <taxon>Bacteria</taxon>
        <taxon>Pseudomonadati</taxon>
        <taxon>Bacteroidota</taxon>
        <taxon>Chitinophagia</taxon>
        <taxon>Chitinophagales</taxon>
        <taxon>Chitinophagaceae</taxon>
        <taxon>Niastella</taxon>
    </lineage>
</organism>
<dbReference type="Proteomes" id="UP000192276">
    <property type="component" value="Unassembled WGS sequence"/>
</dbReference>
<dbReference type="STRING" id="550983.A4R26_17735"/>
<dbReference type="InterPro" id="IPR010895">
    <property type="entry name" value="CHRD"/>
</dbReference>